<sequence length="2377" mass="262048">MAPPAAVSPLFVPQLGTPSDFHELEPQWDTVSVECSSLTNKALTNWLHKHNKSHLGLVQAAWALCLRSYTGSEDVWFTCLGPERSYCCHVLPTQPVRSLFDLQHVESIGQNRTTFWDANPAVLPHEELLEVLDGSAMFDLAVCLSQRQEARIPSMKVYYRPSKVISAMAEMVAATVAKAIEEIVAKIDSQIKDLEICSDLDINRLARWNILSTEEDPIPQPIHRVISQNSTLYPTSVAVSAWDGDFTYQELDRLATGLAIWLQHLGIVGPEVFVPLVFDKSRWAVVAQLGVLKAGGAYFFINPSHPVQYSRELCSSFDPLVAVCSANHSPIAKELVCEAIAIGDQVRDLLESIPMGDTPGSPTVDIGTSNAMYITFTSGTTGTPKGIITEHSAFYCMAVANAKALQIDVETRMLQFASYSFDVSNRDTLVTLMFGGRVCIPSESDRLNNLAGFMTHHQVNLASLTPSMASTLGPSSCPTLRGLVLGGEPMTESHISTWAKHVKLFNAYGVSESTGIAALASNIKPGVSPSNIGYGCGSRLWVVAIDQPDKLAPIGALGELVIEGPSISRGYLGDKSRTDLHFTSDPTWKNRIYQEYIHRHSGKRTFRTGDLVRYNLDGSLQLAGRRDHQVKVNGQRLELTAVEHHISTCPQVSEAGFFHVAVVAVKVRNSGSTKLVAFLGHETSRETCTPAQMVPEQLKHMDGLRSALEEYLLSDLPAYMVPSEFVFLQHMPLTTSNKLNRLLLQNTASQALSVDHKESLNGHHSSDEEGPSTGNERVLAETWATILGIKKSTISRNDCFFRRSGDSMAAIRMVASLREAGFGISVSDIFKTSILSELAPVMVRTHGTSPTTMPAPFSMLEDPEKTIGSIVREAGLLVDDIEDAYPCTHMQQGLLALTAQNSRAYIGTYVWELASGVDKNRFTHAWREVWQHNPILRTRAVQTPEGLVQVVVRADVPWEVVSSVTSFPTKIDINQGPLVRFYLCDEVFRLDIHHALFDEWSLDLLLAQVQQDYTGGNLQMKLFSPFVRHLIQQDHMNSETFWRQQFLGLEAAHFPATASKAGNTPKTIMLERDLSLDAEMSTKYTLSSVVRLAWAILLWHQTGSEDVIFGATVSGRNVNIDGIDQINGPTLASLPIRVKLPIERSVHEGLAKIQDQFINMIPHEQTGLSRIRQYGNEAAEACNFQNLLVVQPHEQKMESSVFRSSTGNASSADNATAFASYPLVLTCRPDEGRVNFKAAFDSDMVTPEAIASLLRQLSHVVRQIFTSGSVAIKDIGLVPAQDMEKLRGWSRAVPKPVDICVHDRVRQLSAAQPDALAVHSMNLNLTYRQVEDYSNRFAQHLMSQGVRSGDFVPVLIERSPWAPVIMLAVFKTGAAFVLLDLSHPIQRLRTMCSMIDAKILVTFEQIRHIGDKLSLPITTFDPTTYLKGQDKMSNSLPSTISPQPDSPACVVFSSGSTGVPKGIVLPHGAIATSATVMREHGNLTATSRVFHFASFAFDISIGEILFTLAAGACICVPDEEERRGNPAKAAGDLKATWALLTPSVINLFDPSDVPTLETLGSCGEPLTSQIVDIWAHKLKLFAMYAPAECTVISHIGRVLPETHPSHIGRSFGAASWVVDPTDHNRLVPIGTVGELLVEGPVVSTGYLKDQTKTDQVFVKNPSWLSQFRSSCGRIYKTGDLVRQTSDGSLQFLGRKDDQVKLHGQRLEVGEVEHCLKSVCKDIQAVAVECVKFADQHNRAALVAFLAPHTEEIWGQVSKDSMSEDGDLQCIISPNEQFYSTIESLDSSSRDQLPAYMVPTYFIPVAHIPLSLSGKINRRLLRERFAETISKNLDHYQLRTSTTELEGTPTTEHDREIQNIFAKVLNTDAQLVPMNCNFFSLGGDSISAMAASTLARRRGIELTVATIFTHQTLSKISLACNPVNGKVVETTENTIDHEEQAGKAHNRGQVSLDELPRHIPQEVLENVIEASPATEFQVMTLFNFYSRYLWISLPGGVNEERLEVACNKLVQNHSILRTIFYTNLDGSIIQLTLRDMPVALAHYTNVDDLEKHCADDSLAMSLPIDGNPGLQVQFLKLRDSRMFLALRLPHALFDGMSLSHLCEDLSSAYTGQEMLPCAQFSDHVKQVWEKRTPQTYQVWRDVLQDTPITAMSSESQCFAKKTIPTHVSHQPRGVTATMETAPISPPQNTTMATLVKLAWAVTLSKLFAPGDDVDGSSDVVFGQVVHGRGLGIPHEDRIVGPCLNIIPVRVHLPPSPNKHDLLSQVQQQHIQTMPVQNLGLGEITRNCTSWEPETKFGSFVRFQNFTNSDDPTCVFDGHTCETGLYSLPNRPSKTANVLVVPKGSRLNITMTVSSEVLDEEAADYVVKYFGDSRGTKVL</sequence>
<dbReference type="NCBIfam" id="TIGR01733">
    <property type="entry name" value="AA-adenyl-dom"/>
    <property type="match status" value="1"/>
</dbReference>
<dbReference type="Proteomes" id="UP000037904">
    <property type="component" value="Unassembled WGS sequence"/>
</dbReference>
<dbReference type="SUPFAM" id="SSF47336">
    <property type="entry name" value="ACP-like"/>
    <property type="match status" value="2"/>
</dbReference>
<dbReference type="PROSITE" id="PS50075">
    <property type="entry name" value="CARRIER"/>
    <property type="match status" value="2"/>
</dbReference>
<dbReference type="InterPro" id="IPR020845">
    <property type="entry name" value="AMP-binding_CS"/>
</dbReference>
<dbReference type="InterPro" id="IPR045851">
    <property type="entry name" value="AMP-bd_C_sf"/>
</dbReference>
<feature type="domain" description="Carrier" evidence="7">
    <location>
        <begin position="1847"/>
        <end position="1923"/>
    </location>
</feature>
<dbReference type="Gene3D" id="1.10.1200.10">
    <property type="entry name" value="ACP-like"/>
    <property type="match status" value="2"/>
</dbReference>
<protein>
    <submittedName>
        <fullName evidence="8">Non-ribosomal peptide synthetase</fullName>
    </submittedName>
</protein>
<feature type="compositionally biased region" description="Basic and acidic residues" evidence="6">
    <location>
        <begin position="756"/>
        <end position="767"/>
    </location>
</feature>
<dbReference type="InterPro" id="IPR000873">
    <property type="entry name" value="AMP-dep_synth/lig_dom"/>
</dbReference>
<evidence type="ECO:0000256" key="4">
    <source>
        <dbReference type="ARBA" id="ARBA00022737"/>
    </source>
</evidence>
<proteinExistence type="inferred from homology"/>
<dbReference type="Gene3D" id="3.30.559.10">
    <property type="entry name" value="Chloramphenicol acetyltransferase-like domain"/>
    <property type="match status" value="2"/>
</dbReference>
<dbReference type="InterPro" id="IPR009081">
    <property type="entry name" value="PP-bd_ACP"/>
</dbReference>
<dbReference type="PROSITE" id="PS00012">
    <property type="entry name" value="PHOSPHOPANTETHEINE"/>
    <property type="match status" value="1"/>
</dbReference>
<accession>A0A0N1J2E0</accession>
<dbReference type="InterPro" id="IPR006162">
    <property type="entry name" value="Ppantetheine_attach_site"/>
</dbReference>
<dbReference type="CDD" id="cd05918">
    <property type="entry name" value="A_NRPS_SidN3_like"/>
    <property type="match status" value="2"/>
</dbReference>
<dbReference type="GO" id="GO:0031177">
    <property type="term" value="F:phosphopantetheine binding"/>
    <property type="evidence" value="ECO:0007669"/>
    <property type="project" value="TreeGrafter"/>
</dbReference>
<gene>
    <name evidence="8" type="ORF">FLAG1_09101</name>
</gene>
<dbReference type="Gene3D" id="3.40.50.980">
    <property type="match status" value="2"/>
</dbReference>
<dbReference type="InterPro" id="IPR010071">
    <property type="entry name" value="AA_adenyl_dom"/>
</dbReference>
<dbReference type="FunFam" id="3.30.300.30:FF:000015">
    <property type="entry name" value="Nonribosomal peptide synthase SidD"/>
    <property type="match status" value="2"/>
</dbReference>
<evidence type="ECO:0000256" key="6">
    <source>
        <dbReference type="SAM" id="MobiDB-lite"/>
    </source>
</evidence>
<dbReference type="Gene3D" id="2.30.38.10">
    <property type="entry name" value="Luciferase, Domain 3"/>
    <property type="match status" value="1"/>
</dbReference>
<evidence type="ECO:0000256" key="5">
    <source>
        <dbReference type="ARBA" id="ARBA00029454"/>
    </source>
</evidence>
<comment type="caution">
    <text evidence="8">The sequence shown here is derived from an EMBL/GenBank/DDBJ whole genome shotgun (WGS) entry which is preliminary data.</text>
</comment>
<name>A0A0N1J2E0_FUSLA</name>
<dbReference type="InterPro" id="IPR001242">
    <property type="entry name" value="Condensation_dom"/>
</dbReference>
<evidence type="ECO:0000259" key="7">
    <source>
        <dbReference type="PROSITE" id="PS50075"/>
    </source>
</evidence>
<dbReference type="CDD" id="cd19545">
    <property type="entry name" value="FUM14_C_NRPS-like"/>
    <property type="match status" value="1"/>
</dbReference>
<keyword evidence="1" id="KW-0596">Phosphopantetheine</keyword>
<feature type="domain" description="Carrier" evidence="7">
    <location>
        <begin position="770"/>
        <end position="846"/>
    </location>
</feature>
<dbReference type="EMBL" id="JXCE01000320">
    <property type="protein sequence ID" value="KPA38074.1"/>
    <property type="molecule type" value="Genomic_DNA"/>
</dbReference>
<reference evidence="8 9" key="1">
    <citation type="submission" date="2015-04" db="EMBL/GenBank/DDBJ databases">
        <title>The draft genome sequence of Fusarium langsethiae, a T-2/HT-2 mycotoxin producer.</title>
        <authorList>
            <person name="Lysoe E."/>
            <person name="Divon H.H."/>
            <person name="Terzi V."/>
            <person name="Orru L."/>
            <person name="Lamontanara A."/>
            <person name="Kolseth A.-K."/>
            <person name="Frandsen R.J."/>
            <person name="Nielsen K."/>
            <person name="Thrane U."/>
        </authorList>
    </citation>
    <scope>NUCLEOTIDE SEQUENCE [LARGE SCALE GENOMIC DNA]</scope>
    <source>
        <strain evidence="8 9">Fl201059</strain>
    </source>
</reference>
<evidence type="ECO:0000256" key="1">
    <source>
        <dbReference type="ARBA" id="ARBA00022450"/>
    </source>
</evidence>
<evidence type="ECO:0000313" key="8">
    <source>
        <dbReference type="EMBL" id="KPA38074.1"/>
    </source>
</evidence>
<evidence type="ECO:0000313" key="9">
    <source>
        <dbReference type="Proteomes" id="UP000037904"/>
    </source>
</evidence>
<dbReference type="GO" id="GO:0043041">
    <property type="term" value="P:amino acid activation for nonribosomal peptide biosynthetic process"/>
    <property type="evidence" value="ECO:0007669"/>
    <property type="project" value="TreeGrafter"/>
</dbReference>
<dbReference type="GO" id="GO:0016874">
    <property type="term" value="F:ligase activity"/>
    <property type="evidence" value="ECO:0007669"/>
    <property type="project" value="UniProtKB-KW"/>
</dbReference>
<dbReference type="PROSITE" id="PS00455">
    <property type="entry name" value="AMP_BINDING"/>
    <property type="match status" value="2"/>
</dbReference>
<dbReference type="FunFam" id="3.30.559.30:FF:000003">
    <property type="entry name" value="Nonribosomal peptide synthase SidD"/>
    <property type="match status" value="1"/>
</dbReference>
<organism evidence="8 9">
    <name type="scientific">Fusarium langsethiae</name>
    <dbReference type="NCBI Taxonomy" id="179993"/>
    <lineage>
        <taxon>Eukaryota</taxon>
        <taxon>Fungi</taxon>
        <taxon>Dikarya</taxon>
        <taxon>Ascomycota</taxon>
        <taxon>Pezizomycotina</taxon>
        <taxon>Sordariomycetes</taxon>
        <taxon>Hypocreomycetidae</taxon>
        <taxon>Hypocreales</taxon>
        <taxon>Nectriaceae</taxon>
        <taxon>Fusarium</taxon>
    </lineage>
</organism>
<keyword evidence="9" id="KW-1185">Reference proteome</keyword>
<dbReference type="CDD" id="cd19542">
    <property type="entry name" value="CT_NRPS-like"/>
    <property type="match status" value="1"/>
</dbReference>
<dbReference type="OrthoDB" id="416786at2759"/>
<dbReference type="Gene3D" id="3.30.300.30">
    <property type="match status" value="2"/>
</dbReference>
<dbReference type="Gene3D" id="3.30.559.30">
    <property type="entry name" value="Nonribosomal peptide synthetase, condensation domain"/>
    <property type="match status" value="3"/>
</dbReference>
<dbReference type="InterPro" id="IPR042099">
    <property type="entry name" value="ANL_N_sf"/>
</dbReference>
<dbReference type="GO" id="GO:0005737">
    <property type="term" value="C:cytoplasm"/>
    <property type="evidence" value="ECO:0007669"/>
    <property type="project" value="TreeGrafter"/>
</dbReference>
<dbReference type="Pfam" id="PF00550">
    <property type="entry name" value="PP-binding"/>
    <property type="match status" value="2"/>
</dbReference>
<comment type="similarity">
    <text evidence="5">Belongs to the NRP synthetase family.</text>
</comment>
<evidence type="ECO:0000256" key="2">
    <source>
        <dbReference type="ARBA" id="ARBA00022553"/>
    </source>
</evidence>
<dbReference type="PANTHER" id="PTHR45527:SF16">
    <property type="entry name" value="NONRIBOSOMAL PEPTIDE SYNTHASE ATNA-RELATED"/>
    <property type="match status" value="1"/>
</dbReference>
<dbReference type="GO" id="GO:0044550">
    <property type="term" value="P:secondary metabolite biosynthetic process"/>
    <property type="evidence" value="ECO:0007669"/>
    <property type="project" value="TreeGrafter"/>
</dbReference>
<dbReference type="Pfam" id="PF00668">
    <property type="entry name" value="Condensation"/>
    <property type="match status" value="2"/>
</dbReference>
<keyword evidence="2" id="KW-0597">Phosphoprotein</keyword>
<dbReference type="SUPFAM" id="SSF56801">
    <property type="entry name" value="Acetyl-CoA synthetase-like"/>
    <property type="match status" value="2"/>
</dbReference>
<dbReference type="InterPro" id="IPR036736">
    <property type="entry name" value="ACP-like_sf"/>
</dbReference>
<dbReference type="PANTHER" id="PTHR45527">
    <property type="entry name" value="NONRIBOSOMAL PEPTIDE SYNTHETASE"/>
    <property type="match status" value="1"/>
</dbReference>
<dbReference type="Pfam" id="PF00501">
    <property type="entry name" value="AMP-binding"/>
    <property type="match status" value="2"/>
</dbReference>
<keyword evidence="4" id="KW-0677">Repeat</keyword>
<keyword evidence="3" id="KW-0436">Ligase</keyword>
<feature type="region of interest" description="Disordered" evidence="6">
    <location>
        <begin position="756"/>
        <end position="775"/>
    </location>
</feature>
<dbReference type="Gene3D" id="3.40.50.12780">
    <property type="entry name" value="N-terminal domain of ligase-like"/>
    <property type="match status" value="1"/>
</dbReference>
<evidence type="ECO:0000256" key="3">
    <source>
        <dbReference type="ARBA" id="ARBA00022598"/>
    </source>
</evidence>
<dbReference type="InterPro" id="IPR023213">
    <property type="entry name" value="CAT-like_dom_sf"/>
</dbReference>
<dbReference type="SUPFAM" id="SSF52777">
    <property type="entry name" value="CoA-dependent acyltransferases"/>
    <property type="match status" value="5"/>
</dbReference>